<keyword evidence="1" id="KW-0472">Membrane</keyword>
<comment type="caution">
    <text evidence="2">The sequence shown here is derived from an EMBL/GenBank/DDBJ whole genome shotgun (WGS) entry which is preliminary data.</text>
</comment>
<evidence type="ECO:0000313" key="3">
    <source>
        <dbReference type="Proteomes" id="UP000641386"/>
    </source>
</evidence>
<organism evidence="2 3">
    <name type="scientific">Streptomyces spiralis</name>
    <dbReference type="NCBI Taxonomy" id="66376"/>
    <lineage>
        <taxon>Bacteria</taxon>
        <taxon>Bacillati</taxon>
        <taxon>Actinomycetota</taxon>
        <taxon>Actinomycetes</taxon>
        <taxon>Kitasatosporales</taxon>
        <taxon>Streptomycetaceae</taxon>
        <taxon>Streptomyces</taxon>
    </lineage>
</organism>
<gene>
    <name evidence="2" type="ORF">GCM10014715_84930</name>
</gene>
<name>A0A919AN43_9ACTN</name>
<accession>A0A919AN43</accession>
<evidence type="ECO:0000313" key="2">
    <source>
        <dbReference type="EMBL" id="GHF16730.1"/>
    </source>
</evidence>
<feature type="transmembrane region" description="Helical" evidence="1">
    <location>
        <begin position="12"/>
        <end position="34"/>
    </location>
</feature>
<dbReference type="EMBL" id="BNBC01000075">
    <property type="protein sequence ID" value="GHF16730.1"/>
    <property type="molecule type" value="Genomic_DNA"/>
</dbReference>
<keyword evidence="1" id="KW-1133">Transmembrane helix</keyword>
<keyword evidence="3" id="KW-1185">Reference proteome</keyword>
<dbReference type="Proteomes" id="UP000641386">
    <property type="component" value="Unassembled WGS sequence"/>
</dbReference>
<keyword evidence="1" id="KW-0812">Transmembrane</keyword>
<reference evidence="2" key="2">
    <citation type="submission" date="2020-09" db="EMBL/GenBank/DDBJ databases">
        <authorList>
            <person name="Sun Q."/>
            <person name="Ohkuma M."/>
        </authorList>
    </citation>
    <scope>NUCLEOTIDE SEQUENCE</scope>
    <source>
        <strain evidence="2">JCM 3302</strain>
    </source>
</reference>
<proteinExistence type="predicted"/>
<reference evidence="2" key="1">
    <citation type="journal article" date="2014" name="Int. J. Syst. Evol. Microbiol.">
        <title>Complete genome sequence of Corynebacterium casei LMG S-19264T (=DSM 44701T), isolated from a smear-ripened cheese.</title>
        <authorList>
            <consortium name="US DOE Joint Genome Institute (JGI-PGF)"/>
            <person name="Walter F."/>
            <person name="Albersmeier A."/>
            <person name="Kalinowski J."/>
            <person name="Ruckert C."/>
        </authorList>
    </citation>
    <scope>NUCLEOTIDE SEQUENCE</scope>
    <source>
        <strain evidence="2">JCM 3302</strain>
    </source>
</reference>
<dbReference type="AlphaFoldDB" id="A0A919AN43"/>
<evidence type="ECO:0000256" key="1">
    <source>
        <dbReference type="SAM" id="Phobius"/>
    </source>
</evidence>
<sequence length="89" mass="9228">MFQTLQDAGRDPVAAAGVVGSLMVLGVIVTVPGLSHFFGSRSLVPAGWTIALTSAAESVVLPTMVTDVTRRLGAGNVALRKGRVHLQVM</sequence>
<protein>
    <submittedName>
        <fullName evidence="2">Uncharacterized protein</fullName>
    </submittedName>
</protein>